<keyword evidence="4" id="KW-1185">Reference proteome</keyword>
<accession>A0ABT9XGC5</accession>
<evidence type="ECO:0000313" key="4">
    <source>
        <dbReference type="Proteomes" id="UP001232973"/>
    </source>
</evidence>
<dbReference type="Pfam" id="PF03445">
    <property type="entry name" value="DUF294"/>
    <property type="match status" value="1"/>
</dbReference>
<comment type="caution">
    <text evidence="3">The sequence shown here is derived from an EMBL/GenBank/DDBJ whole genome shotgun (WGS) entry which is preliminary data.</text>
</comment>
<dbReference type="CDD" id="cd05401">
    <property type="entry name" value="NT_GlnE_GlnD_like"/>
    <property type="match status" value="1"/>
</dbReference>
<evidence type="ECO:0000313" key="3">
    <source>
        <dbReference type="EMBL" id="MDQ0189343.1"/>
    </source>
</evidence>
<dbReference type="InterPro" id="IPR018821">
    <property type="entry name" value="DUF294_put_nucleoTrafse_sb-bd"/>
</dbReference>
<dbReference type="Pfam" id="PF10335">
    <property type="entry name" value="DUF294_C"/>
    <property type="match status" value="1"/>
</dbReference>
<evidence type="ECO:0000259" key="2">
    <source>
        <dbReference type="Pfam" id="PF10335"/>
    </source>
</evidence>
<proteinExistence type="predicted"/>
<feature type="domain" description="Protein-PII uridylyltransferase N-terminal" evidence="1">
    <location>
        <begin position="41"/>
        <end position="163"/>
    </location>
</feature>
<evidence type="ECO:0000259" key="1">
    <source>
        <dbReference type="Pfam" id="PF03445"/>
    </source>
</evidence>
<dbReference type="RefSeq" id="WP_274456020.1">
    <property type="nucleotide sequence ID" value="NZ_CP067097.1"/>
</dbReference>
<dbReference type="Proteomes" id="UP001232973">
    <property type="component" value="Unassembled WGS sequence"/>
</dbReference>
<protein>
    <submittedName>
        <fullName evidence="3">CBS domain-containing protein</fullName>
    </submittedName>
</protein>
<name>A0ABT9XGC5_9BACL</name>
<gene>
    <name evidence="3" type="ORF">J2S03_001163</name>
</gene>
<dbReference type="InterPro" id="IPR005105">
    <property type="entry name" value="GlnD_Uridyltrans_N"/>
</dbReference>
<sequence>MQESVRCAVRLPDIDPAWIGQPSADAAIRRWRLAIAEDAWTAVEEGVDLTVWMAAYQAVRDDLLAAVWTWAVPADLRAAAHYIRFGSGGRREDLLGSDLDNALLVDDEAVAEAVRPYLYNVIRVMHTFGCPPCDGFVMATNERWCGTLAQWEARIRHYFARPDWDHARFLYMMTDGRPLDDVSQWARLVSQVGEGIRASAFIRWEMAHLGIHRTVALGRFGQVRVRRAGGRACINIKEGLVTPLVHAIRLVSIAHGCPETETLARLRCLVENGVWKAKRAQALASALAFGWRLRLRAQAEAMLAGRPMTDEIDIDMLPSGWRDALLSHLQTAKELERWVCRQFPKPRGERL</sequence>
<reference evidence="3 4" key="1">
    <citation type="submission" date="2023-07" db="EMBL/GenBank/DDBJ databases">
        <title>Genomic Encyclopedia of Type Strains, Phase IV (KMG-IV): sequencing the most valuable type-strain genomes for metagenomic binning, comparative biology and taxonomic classification.</title>
        <authorList>
            <person name="Goeker M."/>
        </authorList>
    </citation>
    <scope>NUCLEOTIDE SEQUENCE [LARGE SCALE GENOMIC DNA]</scope>
    <source>
        <strain evidence="3 4">DSM 4006</strain>
    </source>
</reference>
<organism evidence="3 4">
    <name type="scientific">Alicyclobacillus cycloheptanicus</name>
    <dbReference type="NCBI Taxonomy" id="1457"/>
    <lineage>
        <taxon>Bacteria</taxon>
        <taxon>Bacillati</taxon>
        <taxon>Bacillota</taxon>
        <taxon>Bacilli</taxon>
        <taxon>Bacillales</taxon>
        <taxon>Alicyclobacillaceae</taxon>
        <taxon>Alicyclobacillus</taxon>
    </lineage>
</organism>
<dbReference type="EMBL" id="JAUSTP010000006">
    <property type="protein sequence ID" value="MDQ0189343.1"/>
    <property type="molecule type" value="Genomic_DNA"/>
</dbReference>
<feature type="domain" description="DUF294" evidence="2">
    <location>
        <begin position="205"/>
        <end position="343"/>
    </location>
</feature>